<dbReference type="GeneID" id="17088685"/>
<name>M2XIK6_GALSU</name>
<evidence type="ECO:0000313" key="1">
    <source>
        <dbReference type="EMBL" id="EME29922.1"/>
    </source>
</evidence>
<evidence type="ECO:0000313" key="2">
    <source>
        <dbReference type="Proteomes" id="UP000030680"/>
    </source>
</evidence>
<dbReference type="RefSeq" id="XP_005706442.1">
    <property type="nucleotide sequence ID" value="XM_005706385.1"/>
</dbReference>
<organism evidence="1 2">
    <name type="scientific">Galdieria sulphuraria</name>
    <name type="common">Red alga</name>
    <dbReference type="NCBI Taxonomy" id="130081"/>
    <lineage>
        <taxon>Eukaryota</taxon>
        <taxon>Rhodophyta</taxon>
        <taxon>Bangiophyceae</taxon>
        <taxon>Galdieriales</taxon>
        <taxon>Galdieriaceae</taxon>
        <taxon>Galdieria</taxon>
    </lineage>
</organism>
<dbReference type="AlphaFoldDB" id="M2XIK6"/>
<dbReference type="EMBL" id="KB454504">
    <property type="protein sequence ID" value="EME29922.1"/>
    <property type="molecule type" value="Genomic_DNA"/>
</dbReference>
<reference evidence="2" key="1">
    <citation type="journal article" date="2013" name="Science">
        <title>Gene transfer from bacteria and archaea facilitated evolution of an extremophilic eukaryote.</title>
        <authorList>
            <person name="Schonknecht G."/>
            <person name="Chen W.H."/>
            <person name="Ternes C.M."/>
            <person name="Barbier G.G."/>
            <person name="Shrestha R.P."/>
            <person name="Stanke M."/>
            <person name="Brautigam A."/>
            <person name="Baker B.J."/>
            <person name="Banfield J.F."/>
            <person name="Garavito R.M."/>
            <person name="Carr K."/>
            <person name="Wilkerson C."/>
            <person name="Rensing S.A."/>
            <person name="Gagneul D."/>
            <person name="Dickenson N.E."/>
            <person name="Oesterhelt C."/>
            <person name="Lercher M.J."/>
            <person name="Weber A.P."/>
        </authorList>
    </citation>
    <scope>NUCLEOTIDE SEQUENCE [LARGE SCALE GENOMIC DNA]</scope>
    <source>
        <strain evidence="2">074W</strain>
    </source>
</reference>
<dbReference type="OrthoDB" id="10342959at2759"/>
<evidence type="ECO:0008006" key="3">
    <source>
        <dbReference type="Google" id="ProtNLM"/>
    </source>
</evidence>
<dbReference type="KEGG" id="gsl:Gasu_27080"/>
<protein>
    <recommendedName>
        <fullName evidence="3">N-acetyltransferase domain-containing protein</fullName>
    </recommendedName>
</protein>
<sequence length="230" mass="25815">MISSGFVFYSVVAHPRCHHFPLAAYKNPSFRVFSYLPSSRRRSRTGFKLVGATETVKQAKWPKDERGNIIWTLRRATRNDVHFIVSHSEVLTPSLVESLIENSLESCLVAQIGEDVVGYSLFAIERVPVDLKKGFESPLQTNGLYVASFRLPNVPSEMENKLVLGSLKMLKQKGCLVVSADVAVEDTEKAFLLEKCGFERGNTVEKEGSDFIEFRMNLVACNVDPQKKIV</sequence>
<dbReference type="Gramene" id="EME29922">
    <property type="protein sequence ID" value="EME29922"/>
    <property type="gene ID" value="Gasu_27080"/>
</dbReference>
<dbReference type="Proteomes" id="UP000030680">
    <property type="component" value="Unassembled WGS sequence"/>
</dbReference>
<gene>
    <name evidence="1" type="ORF">Gasu_27080</name>
</gene>
<keyword evidence="2" id="KW-1185">Reference proteome</keyword>
<proteinExistence type="predicted"/>
<accession>M2XIK6</accession>